<sequence>MLEASWWPSTTWTSVAPSTTPTAGWWTFWKDRALIRARRFASVSVGSHFPTYYRYILRYSDEGNTLVPHSISVPRGEGRGKQGGGLFSELAIAYLFFGGTGAGACVVLGLLECANIGRYGMRPAPSILGLGASASASSASRLGVPAPSRRAGGSFAVPHELMARGWSLGLLFLATGALCLMADLGRPERMIALWIAPRPTVVTLGAWALLITLLAATFFAVAANGDCSRMAPGLVLAVAAVAVIAGAVTTAYTGVLLGSLPSVVAFASPLVPVLFCLSSLSCGVAVVFAAASFVNSRSPFGGALRRLARIDGVLIGAEGAALALYAAHLFAQPATLTGAWALVQGEMAVLFWVVLVAGGLVAPLILERRYPAGDRRVKGLWIAFCVLLGGVALRLCVTDLAAFDLSQMPELAFGLVALPGT</sequence>
<evidence type="ECO:0000313" key="8">
    <source>
        <dbReference type="EMBL" id="THG37985.1"/>
    </source>
</evidence>
<evidence type="ECO:0000256" key="6">
    <source>
        <dbReference type="ARBA" id="ARBA00023136"/>
    </source>
</evidence>
<evidence type="ECO:0000256" key="7">
    <source>
        <dbReference type="SAM" id="Phobius"/>
    </source>
</evidence>
<reference evidence="8 9" key="1">
    <citation type="submission" date="2019-04" db="EMBL/GenBank/DDBJ databases">
        <title>Microbes associate with the intestines of laboratory mice.</title>
        <authorList>
            <person name="Navarre W."/>
            <person name="Wong E."/>
            <person name="Huang K.C."/>
            <person name="Tropini C."/>
            <person name="Ng K."/>
            <person name="Yu B."/>
        </authorList>
    </citation>
    <scope>NUCLEOTIDE SEQUENCE [LARGE SCALE GENOMIC DNA]</scope>
    <source>
        <strain evidence="8 9">NM80_B27</strain>
    </source>
</reference>
<evidence type="ECO:0000256" key="3">
    <source>
        <dbReference type="ARBA" id="ARBA00022475"/>
    </source>
</evidence>
<dbReference type="Gene3D" id="1.20.1630.10">
    <property type="entry name" value="Formate dehydrogenase/DMSO reductase domain"/>
    <property type="match status" value="1"/>
</dbReference>
<evidence type="ECO:0000256" key="1">
    <source>
        <dbReference type="ARBA" id="ARBA00004651"/>
    </source>
</evidence>
<evidence type="ECO:0000256" key="2">
    <source>
        <dbReference type="ARBA" id="ARBA00008929"/>
    </source>
</evidence>
<keyword evidence="6 7" id="KW-0472">Membrane</keyword>
<comment type="similarity">
    <text evidence="2">Belongs to the NrfD family.</text>
</comment>
<feature type="transmembrane region" description="Helical" evidence="7">
    <location>
        <begin position="270"/>
        <end position="295"/>
    </location>
</feature>
<protein>
    <submittedName>
        <fullName evidence="8">Polysulfide reductase</fullName>
    </submittedName>
</protein>
<keyword evidence="5 7" id="KW-1133">Transmembrane helix</keyword>
<feature type="transmembrane region" description="Helical" evidence="7">
    <location>
        <begin position="234"/>
        <end position="258"/>
    </location>
</feature>
<feature type="transmembrane region" description="Helical" evidence="7">
    <location>
        <begin position="165"/>
        <end position="184"/>
    </location>
</feature>
<keyword evidence="3" id="KW-1003">Cell membrane</keyword>
<dbReference type="InterPro" id="IPR005614">
    <property type="entry name" value="NrfD-like"/>
</dbReference>
<comment type="subcellular location">
    <subcellularLocation>
        <location evidence="1">Cell membrane</location>
        <topology evidence="1">Multi-pass membrane protein</topology>
    </subcellularLocation>
</comment>
<dbReference type="EMBL" id="SSTJ01000003">
    <property type="protein sequence ID" value="THG37985.1"/>
    <property type="molecule type" value="Genomic_DNA"/>
</dbReference>
<name>A0A4S4G5N0_9ACTN</name>
<gene>
    <name evidence="8" type="ORF">E5986_03750</name>
</gene>
<dbReference type="Proteomes" id="UP000308978">
    <property type="component" value="Unassembled WGS sequence"/>
</dbReference>
<keyword evidence="4 7" id="KW-0812">Transmembrane</keyword>
<feature type="transmembrane region" description="Helical" evidence="7">
    <location>
        <begin position="91"/>
        <end position="111"/>
    </location>
</feature>
<dbReference type="GO" id="GO:0005886">
    <property type="term" value="C:plasma membrane"/>
    <property type="evidence" value="ECO:0007669"/>
    <property type="project" value="UniProtKB-SubCell"/>
</dbReference>
<dbReference type="PANTHER" id="PTHR34856:SF2">
    <property type="entry name" value="PROTEIN NRFD"/>
    <property type="match status" value="1"/>
</dbReference>
<dbReference type="PANTHER" id="PTHR34856">
    <property type="entry name" value="PROTEIN NRFD"/>
    <property type="match status" value="1"/>
</dbReference>
<dbReference type="AlphaFoldDB" id="A0A4S4G5N0"/>
<organism evidence="8 9">
    <name type="scientific">Adlercreutzia caecimuris</name>
    <dbReference type="NCBI Taxonomy" id="671266"/>
    <lineage>
        <taxon>Bacteria</taxon>
        <taxon>Bacillati</taxon>
        <taxon>Actinomycetota</taxon>
        <taxon>Coriobacteriia</taxon>
        <taxon>Eggerthellales</taxon>
        <taxon>Eggerthellaceae</taxon>
        <taxon>Adlercreutzia</taxon>
    </lineage>
</organism>
<feature type="transmembrane region" description="Helical" evidence="7">
    <location>
        <begin position="379"/>
        <end position="403"/>
    </location>
</feature>
<feature type="transmembrane region" description="Helical" evidence="7">
    <location>
        <begin position="204"/>
        <end position="222"/>
    </location>
</feature>
<evidence type="ECO:0000313" key="9">
    <source>
        <dbReference type="Proteomes" id="UP000308978"/>
    </source>
</evidence>
<dbReference type="InterPro" id="IPR052049">
    <property type="entry name" value="Electron_transfer_protein"/>
</dbReference>
<accession>A0A4S4G5N0</accession>
<evidence type="ECO:0000256" key="4">
    <source>
        <dbReference type="ARBA" id="ARBA00022692"/>
    </source>
</evidence>
<evidence type="ECO:0000256" key="5">
    <source>
        <dbReference type="ARBA" id="ARBA00022989"/>
    </source>
</evidence>
<feature type="transmembrane region" description="Helical" evidence="7">
    <location>
        <begin position="347"/>
        <end position="367"/>
    </location>
</feature>
<feature type="transmembrane region" description="Helical" evidence="7">
    <location>
        <begin position="307"/>
        <end position="327"/>
    </location>
</feature>
<comment type="caution">
    <text evidence="8">The sequence shown here is derived from an EMBL/GenBank/DDBJ whole genome shotgun (WGS) entry which is preliminary data.</text>
</comment>
<dbReference type="Pfam" id="PF03916">
    <property type="entry name" value="NrfD"/>
    <property type="match status" value="1"/>
</dbReference>
<proteinExistence type="inferred from homology"/>